<sequence>MQEAQLIQLLVVIAVVIALFAVVWFVMRRRKTAHLRDKFGEEYDRTVDSTGGRSSAERNLEERERRVAEFDIRPLTPAERDRFGDEWREVKMLFVDSPPEAVLRADRLLGTMMEARGFPVGDFDRRYEDLTVDHGAVAKHYRDAHDIAEKRGDATTEEMRRAINHYEKLFEELVSETGEADSTDGFVPGVRLDDAGDHDGTSFGDADTVSMTSNGRPVRPD</sequence>
<organism evidence="3 4">
    <name type="scientific">Qipengyuania pelagi</name>
    <dbReference type="NCBI Taxonomy" id="994320"/>
    <lineage>
        <taxon>Bacteria</taxon>
        <taxon>Pseudomonadati</taxon>
        <taxon>Pseudomonadota</taxon>
        <taxon>Alphaproteobacteria</taxon>
        <taxon>Sphingomonadales</taxon>
        <taxon>Erythrobacteraceae</taxon>
        <taxon>Qipengyuania</taxon>
    </lineage>
</organism>
<feature type="region of interest" description="Disordered" evidence="1">
    <location>
        <begin position="177"/>
        <end position="221"/>
    </location>
</feature>
<comment type="caution">
    <text evidence="3">The sequence shown here is derived from an EMBL/GenBank/DDBJ whole genome shotgun (WGS) entry which is preliminary data.</text>
</comment>
<protein>
    <recommendedName>
        <fullName evidence="5">Secreted protein</fullName>
    </recommendedName>
</protein>
<evidence type="ECO:0000313" key="3">
    <source>
        <dbReference type="EMBL" id="MXO54971.1"/>
    </source>
</evidence>
<gene>
    <name evidence="3" type="ORF">GRI47_13270</name>
</gene>
<keyword evidence="2" id="KW-1133">Transmembrane helix</keyword>
<evidence type="ECO:0000256" key="1">
    <source>
        <dbReference type="SAM" id="MobiDB-lite"/>
    </source>
</evidence>
<keyword evidence="2" id="KW-0472">Membrane</keyword>
<keyword evidence="2" id="KW-0812">Transmembrane</keyword>
<dbReference type="Proteomes" id="UP000430272">
    <property type="component" value="Unassembled WGS sequence"/>
</dbReference>
<evidence type="ECO:0008006" key="5">
    <source>
        <dbReference type="Google" id="ProtNLM"/>
    </source>
</evidence>
<dbReference type="EMBL" id="WTYD01000002">
    <property type="protein sequence ID" value="MXO54971.1"/>
    <property type="molecule type" value="Genomic_DNA"/>
</dbReference>
<dbReference type="OrthoDB" id="7502542at2"/>
<reference evidence="3 4" key="1">
    <citation type="submission" date="2019-12" db="EMBL/GenBank/DDBJ databases">
        <title>Genomic-based taxomic classification of the family Erythrobacteraceae.</title>
        <authorList>
            <person name="Xu L."/>
        </authorList>
    </citation>
    <scope>NUCLEOTIDE SEQUENCE [LARGE SCALE GENOMIC DNA]</scope>
    <source>
        <strain evidence="3 4">JCM 17468</strain>
    </source>
</reference>
<dbReference type="RefSeq" id="WP_160661817.1">
    <property type="nucleotide sequence ID" value="NZ_BAABDV010000001.1"/>
</dbReference>
<accession>A0A844YAR0</accession>
<evidence type="ECO:0000313" key="4">
    <source>
        <dbReference type="Proteomes" id="UP000430272"/>
    </source>
</evidence>
<feature type="compositionally biased region" description="Basic and acidic residues" evidence="1">
    <location>
        <begin position="191"/>
        <end position="200"/>
    </location>
</feature>
<dbReference type="AlphaFoldDB" id="A0A844YAR0"/>
<evidence type="ECO:0000256" key="2">
    <source>
        <dbReference type="SAM" id="Phobius"/>
    </source>
</evidence>
<proteinExistence type="predicted"/>
<keyword evidence="4" id="KW-1185">Reference proteome</keyword>
<feature type="transmembrane region" description="Helical" evidence="2">
    <location>
        <begin position="6"/>
        <end position="27"/>
    </location>
</feature>
<name>A0A844YAR0_9SPHN</name>